<name>A0AAX6IMS0_IRIPA</name>
<organism evidence="1 2">
    <name type="scientific">Iris pallida</name>
    <name type="common">Sweet iris</name>
    <dbReference type="NCBI Taxonomy" id="29817"/>
    <lineage>
        <taxon>Eukaryota</taxon>
        <taxon>Viridiplantae</taxon>
        <taxon>Streptophyta</taxon>
        <taxon>Embryophyta</taxon>
        <taxon>Tracheophyta</taxon>
        <taxon>Spermatophyta</taxon>
        <taxon>Magnoliopsida</taxon>
        <taxon>Liliopsida</taxon>
        <taxon>Asparagales</taxon>
        <taxon>Iridaceae</taxon>
        <taxon>Iridoideae</taxon>
        <taxon>Irideae</taxon>
        <taxon>Iris</taxon>
    </lineage>
</organism>
<reference evidence="1" key="2">
    <citation type="submission" date="2023-04" db="EMBL/GenBank/DDBJ databases">
        <authorList>
            <person name="Bruccoleri R.E."/>
            <person name="Oakeley E.J."/>
            <person name="Faust A.-M."/>
            <person name="Dessus-Babus S."/>
            <person name="Altorfer M."/>
            <person name="Burckhardt D."/>
            <person name="Oertli M."/>
            <person name="Naumann U."/>
            <person name="Petersen F."/>
            <person name="Wong J."/>
        </authorList>
    </citation>
    <scope>NUCLEOTIDE SEQUENCE</scope>
    <source>
        <strain evidence="1">GSM-AAB239-AS_SAM_17_03QT</strain>
        <tissue evidence="1">Leaf</tissue>
    </source>
</reference>
<gene>
    <name evidence="1" type="ORF">M6B38_100225</name>
</gene>
<keyword evidence="1" id="KW-0436">Ligase</keyword>
<dbReference type="AlphaFoldDB" id="A0AAX6IMS0"/>
<accession>A0AAX6IMS0</accession>
<dbReference type="EMBL" id="JANAVB010000198">
    <property type="protein sequence ID" value="KAJ6853947.1"/>
    <property type="molecule type" value="Genomic_DNA"/>
</dbReference>
<keyword evidence="2" id="KW-1185">Reference proteome</keyword>
<protein>
    <submittedName>
        <fullName evidence="1">E4 SUMO-protein ligase PIAL2-like isoform X1</fullName>
    </submittedName>
</protein>
<evidence type="ECO:0000313" key="2">
    <source>
        <dbReference type="Proteomes" id="UP001140949"/>
    </source>
</evidence>
<dbReference type="Proteomes" id="UP001140949">
    <property type="component" value="Unassembled WGS sequence"/>
</dbReference>
<dbReference type="GO" id="GO:0016874">
    <property type="term" value="F:ligase activity"/>
    <property type="evidence" value="ECO:0007669"/>
    <property type="project" value="UniProtKB-KW"/>
</dbReference>
<comment type="caution">
    <text evidence="1">The sequence shown here is derived from an EMBL/GenBank/DDBJ whole genome shotgun (WGS) entry which is preliminary data.</text>
</comment>
<proteinExistence type="predicted"/>
<sequence length="131" mass="14515">MPATTLDSQRVGTLESLVPTGVLNHAISPALGQSSLQVNQPVSTYQNASHIRQLVDNMEMLQSQYRNPIVSSETERQLIPRQVNRDPVAIQTFAGWNQASSSSGITPSVVTQQYDRCQGQRTLFLYNITQL</sequence>
<evidence type="ECO:0000313" key="1">
    <source>
        <dbReference type="EMBL" id="KAJ6853947.1"/>
    </source>
</evidence>
<reference evidence="1" key="1">
    <citation type="journal article" date="2023" name="GigaByte">
        <title>Genome assembly of the bearded iris, Iris pallida Lam.</title>
        <authorList>
            <person name="Bruccoleri R.E."/>
            <person name="Oakeley E.J."/>
            <person name="Faust A.M.E."/>
            <person name="Altorfer M."/>
            <person name="Dessus-Babus S."/>
            <person name="Burckhardt D."/>
            <person name="Oertli M."/>
            <person name="Naumann U."/>
            <person name="Petersen F."/>
            <person name="Wong J."/>
        </authorList>
    </citation>
    <scope>NUCLEOTIDE SEQUENCE</scope>
    <source>
        <strain evidence="1">GSM-AAB239-AS_SAM_17_03QT</strain>
    </source>
</reference>